<dbReference type="GO" id="GO:0004497">
    <property type="term" value="F:monooxygenase activity"/>
    <property type="evidence" value="ECO:0007669"/>
    <property type="project" value="UniProtKB-KW"/>
</dbReference>
<comment type="subcellular location">
    <subcellularLocation>
        <location evidence="2">Membrane</location>
        <topology evidence="2">Single-pass membrane protein</topology>
    </subcellularLocation>
</comment>
<comment type="caution">
    <text evidence="14">The sequence shown here is derived from an EMBL/GenBank/DDBJ whole genome shotgun (WGS) entry which is preliminary data.</text>
</comment>
<evidence type="ECO:0000256" key="6">
    <source>
        <dbReference type="ARBA" id="ARBA00022723"/>
    </source>
</evidence>
<dbReference type="InterPro" id="IPR050193">
    <property type="entry name" value="Cytochrome_P450_71"/>
</dbReference>
<dbReference type="Gene3D" id="1.10.630.10">
    <property type="entry name" value="Cytochrome P450"/>
    <property type="match status" value="1"/>
</dbReference>
<dbReference type="Pfam" id="PF00067">
    <property type="entry name" value="p450"/>
    <property type="match status" value="1"/>
</dbReference>
<sequence>MRALSRRYGPVMLLRLGEVQTLVLTSREAAREVMKTHDTVFASRRLSATTRLLTNGGRDLVNAPYGEHWRQLRKIAVTELLTVRRVLSFRGIREVEVSTMLHEVADAAAKDRPVEMRARLSALVAETLVQAVMGVRCKDLDVLLSKLERALELSGGFHPADLWPSSRIACGLSSALRDAQECQDMVFVVLEGIIQEHLAKTGDGHDEDLLDVLLKIQREGGLRFPLDTDVIKFLVFELFGAGSESAFTTLEWAVAELTKNPKAMQRATAEVRRAFAAGGTVVEERLGEVPYLHLVMRETLRLHPPVPMLIPRESREACQVLGYDVPQGTQVLINVWALGRDERYWDKPEEFRPERFEHEAAAMDFRGADFELLPFGGGRRICPGMAFGTAIVEYALASLMLHFDWELDQPGPGVLDPAQLDMTETFGLTARRKANLWLRPVLRVPIPGV</sequence>
<dbReference type="InterPro" id="IPR001128">
    <property type="entry name" value="Cyt_P450"/>
</dbReference>
<dbReference type="GO" id="GO:0016020">
    <property type="term" value="C:membrane"/>
    <property type="evidence" value="ECO:0007669"/>
    <property type="project" value="UniProtKB-SubCell"/>
</dbReference>
<feature type="binding site" description="axial binding residue" evidence="12">
    <location>
        <position position="382"/>
    </location>
    <ligand>
        <name>heme</name>
        <dbReference type="ChEBI" id="CHEBI:30413"/>
    </ligand>
    <ligandPart>
        <name>Fe</name>
        <dbReference type="ChEBI" id="CHEBI:18248"/>
    </ligandPart>
</feature>
<accession>A0AAD8QP58</accession>
<keyword evidence="10 13" id="KW-0503">Monooxygenase</keyword>
<keyword evidence="15" id="KW-1185">Reference proteome</keyword>
<evidence type="ECO:0000256" key="7">
    <source>
        <dbReference type="ARBA" id="ARBA00022989"/>
    </source>
</evidence>
<keyword evidence="5" id="KW-0812">Transmembrane</keyword>
<gene>
    <name evidence="14" type="ORF">QYE76_030101</name>
</gene>
<reference evidence="14" key="1">
    <citation type="submission" date="2023-07" db="EMBL/GenBank/DDBJ databases">
        <title>A chromosome-level genome assembly of Lolium multiflorum.</title>
        <authorList>
            <person name="Chen Y."/>
            <person name="Copetti D."/>
            <person name="Kolliker R."/>
            <person name="Studer B."/>
        </authorList>
    </citation>
    <scope>NUCLEOTIDE SEQUENCE</scope>
    <source>
        <strain evidence="14">02402/16</strain>
        <tissue evidence="14">Leaf</tissue>
    </source>
</reference>
<dbReference type="PANTHER" id="PTHR47956">
    <property type="entry name" value="CYTOCHROME P450 71B11-RELATED"/>
    <property type="match status" value="1"/>
</dbReference>
<proteinExistence type="inferred from homology"/>
<evidence type="ECO:0000256" key="8">
    <source>
        <dbReference type="ARBA" id="ARBA00023002"/>
    </source>
</evidence>
<evidence type="ECO:0000256" key="5">
    <source>
        <dbReference type="ARBA" id="ARBA00022692"/>
    </source>
</evidence>
<dbReference type="GO" id="GO:0020037">
    <property type="term" value="F:heme binding"/>
    <property type="evidence" value="ECO:0007669"/>
    <property type="project" value="InterPro"/>
</dbReference>
<name>A0AAD8QP58_LOLMU</name>
<comment type="similarity">
    <text evidence="3 13">Belongs to the cytochrome P450 family.</text>
</comment>
<protein>
    <recommendedName>
        <fullName evidence="16">Cytochrome P450</fullName>
    </recommendedName>
</protein>
<dbReference type="InterPro" id="IPR017972">
    <property type="entry name" value="Cyt_P450_CS"/>
</dbReference>
<dbReference type="GO" id="GO:0016705">
    <property type="term" value="F:oxidoreductase activity, acting on paired donors, with incorporation or reduction of molecular oxygen"/>
    <property type="evidence" value="ECO:0007669"/>
    <property type="project" value="InterPro"/>
</dbReference>
<keyword evidence="6 12" id="KW-0479">Metal-binding</keyword>
<evidence type="ECO:0000313" key="14">
    <source>
        <dbReference type="EMBL" id="KAK1606428.1"/>
    </source>
</evidence>
<dbReference type="PRINTS" id="PR00385">
    <property type="entry name" value="P450"/>
</dbReference>
<evidence type="ECO:0000256" key="1">
    <source>
        <dbReference type="ARBA" id="ARBA00001971"/>
    </source>
</evidence>
<dbReference type="AlphaFoldDB" id="A0AAD8QP58"/>
<dbReference type="SUPFAM" id="SSF48264">
    <property type="entry name" value="Cytochrome P450"/>
    <property type="match status" value="1"/>
</dbReference>
<keyword evidence="11" id="KW-0472">Membrane</keyword>
<keyword evidence="8 13" id="KW-0560">Oxidoreductase</keyword>
<dbReference type="InterPro" id="IPR036396">
    <property type="entry name" value="Cyt_P450_sf"/>
</dbReference>
<evidence type="ECO:0000256" key="9">
    <source>
        <dbReference type="ARBA" id="ARBA00023004"/>
    </source>
</evidence>
<evidence type="ECO:0000256" key="11">
    <source>
        <dbReference type="ARBA" id="ARBA00023136"/>
    </source>
</evidence>
<keyword evidence="7" id="KW-1133">Transmembrane helix</keyword>
<dbReference type="InterPro" id="IPR002401">
    <property type="entry name" value="Cyt_P450_E_grp-I"/>
</dbReference>
<dbReference type="PROSITE" id="PS00086">
    <property type="entry name" value="CYTOCHROME_P450"/>
    <property type="match status" value="1"/>
</dbReference>
<evidence type="ECO:0000256" key="13">
    <source>
        <dbReference type="RuleBase" id="RU000461"/>
    </source>
</evidence>
<evidence type="ECO:0000256" key="12">
    <source>
        <dbReference type="PIRSR" id="PIRSR602401-1"/>
    </source>
</evidence>
<evidence type="ECO:0000256" key="4">
    <source>
        <dbReference type="ARBA" id="ARBA00022617"/>
    </source>
</evidence>
<dbReference type="CDD" id="cd11072">
    <property type="entry name" value="CYP71-like"/>
    <property type="match status" value="1"/>
</dbReference>
<keyword evidence="9 12" id="KW-0408">Iron</keyword>
<evidence type="ECO:0000313" key="15">
    <source>
        <dbReference type="Proteomes" id="UP001231189"/>
    </source>
</evidence>
<dbReference type="GO" id="GO:0005506">
    <property type="term" value="F:iron ion binding"/>
    <property type="evidence" value="ECO:0007669"/>
    <property type="project" value="InterPro"/>
</dbReference>
<evidence type="ECO:0008006" key="16">
    <source>
        <dbReference type="Google" id="ProtNLM"/>
    </source>
</evidence>
<evidence type="ECO:0000256" key="2">
    <source>
        <dbReference type="ARBA" id="ARBA00004167"/>
    </source>
</evidence>
<dbReference type="FunFam" id="1.10.630.10:FF:000126">
    <property type="entry name" value="Predicted protein"/>
    <property type="match status" value="1"/>
</dbReference>
<organism evidence="14 15">
    <name type="scientific">Lolium multiflorum</name>
    <name type="common">Italian ryegrass</name>
    <name type="synonym">Lolium perenne subsp. multiflorum</name>
    <dbReference type="NCBI Taxonomy" id="4521"/>
    <lineage>
        <taxon>Eukaryota</taxon>
        <taxon>Viridiplantae</taxon>
        <taxon>Streptophyta</taxon>
        <taxon>Embryophyta</taxon>
        <taxon>Tracheophyta</taxon>
        <taxon>Spermatophyta</taxon>
        <taxon>Magnoliopsida</taxon>
        <taxon>Liliopsida</taxon>
        <taxon>Poales</taxon>
        <taxon>Poaceae</taxon>
        <taxon>BOP clade</taxon>
        <taxon>Pooideae</taxon>
        <taxon>Poodae</taxon>
        <taxon>Poeae</taxon>
        <taxon>Poeae Chloroplast Group 2 (Poeae type)</taxon>
        <taxon>Loliodinae</taxon>
        <taxon>Loliinae</taxon>
        <taxon>Lolium</taxon>
    </lineage>
</organism>
<dbReference type="PRINTS" id="PR00463">
    <property type="entry name" value="EP450I"/>
</dbReference>
<dbReference type="Proteomes" id="UP001231189">
    <property type="component" value="Unassembled WGS sequence"/>
</dbReference>
<keyword evidence="4 12" id="KW-0349">Heme</keyword>
<dbReference type="PANTHER" id="PTHR47956:SF30">
    <property type="entry name" value="OS06G0641500 PROTEIN"/>
    <property type="match status" value="1"/>
</dbReference>
<comment type="cofactor">
    <cofactor evidence="1 12">
        <name>heme</name>
        <dbReference type="ChEBI" id="CHEBI:30413"/>
    </cofactor>
</comment>
<evidence type="ECO:0000256" key="3">
    <source>
        <dbReference type="ARBA" id="ARBA00010617"/>
    </source>
</evidence>
<dbReference type="EMBL" id="JAUUTY010000007">
    <property type="protein sequence ID" value="KAK1606428.1"/>
    <property type="molecule type" value="Genomic_DNA"/>
</dbReference>
<evidence type="ECO:0000256" key="10">
    <source>
        <dbReference type="ARBA" id="ARBA00023033"/>
    </source>
</evidence>